<evidence type="ECO:0000259" key="4">
    <source>
        <dbReference type="PROSITE" id="PS51118"/>
    </source>
</evidence>
<sequence>MKRRDFTRRPGCSVEATLDLIDGKWKGVILYHLQDGTQRFGELRRRMPGITQRMLTKQLRALEEDKLVIRKVYAEVPPRVEYCLSELGESLRPVIDILKAWGESHQQRLSCAPAPEAAEPVRKPKRAA</sequence>
<dbReference type="InterPro" id="IPR002577">
    <property type="entry name" value="HTH_HxlR"/>
</dbReference>
<dbReference type="InterPro" id="IPR036388">
    <property type="entry name" value="WH-like_DNA-bd_sf"/>
</dbReference>
<dbReference type="SUPFAM" id="SSF46785">
    <property type="entry name" value="Winged helix' DNA-binding domain"/>
    <property type="match status" value="1"/>
</dbReference>
<dbReference type="RefSeq" id="WP_060907956.1">
    <property type="nucleotide sequence ID" value="NZ_JAFCKD010000061.1"/>
</dbReference>
<protein>
    <submittedName>
        <fullName evidence="5">Transcriptional regulatory protein</fullName>
    </submittedName>
</protein>
<keyword evidence="2" id="KW-0238">DNA-binding</keyword>
<dbReference type="EMBL" id="AP014685">
    <property type="protein sequence ID" value="BAR53209.1"/>
    <property type="molecule type" value="Genomic_DNA"/>
</dbReference>
<dbReference type="Gene3D" id="1.10.10.10">
    <property type="entry name" value="Winged helix-like DNA-binding domain superfamily/Winged helix DNA-binding domain"/>
    <property type="match status" value="1"/>
</dbReference>
<dbReference type="GO" id="GO:0003677">
    <property type="term" value="F:DNA binding"/>
    <property type="evidence" value="ECO:0007669"/>
    <property type="project" value="UniProtKB-KW"/>
</dbReference>
<gene>
    <name evidence="5" type="ORF">NK6_17</name>
</gene>
<dbReference type="Pfam" id="PF01638">
    <property type="entry name" value="HxlR"/>
    <property type="match status" value="1"/>
</dbReference>
<evidence type="ECO:0000256" key="1">
    <source>
        <dbReference type="ARBA" id="ARBA00023015"/>
    </source>
</evidence>
<accession>A0A0E4FRP0</accession>
<dbReference type="PROSITE" id="PS51118">
    <property type="entry name" value="HTH_HXLR"/>
    <property type="match status" value="1"/>
</dbReference>
<name>A0A0E4FRP0_9BRAD</name>
<evidence type="ECO:0000313" key="6">
    <source>
        <dbReference type="Proteomes" id="UP000063308"/>
    </source>
</evidence>
<evidence type="ECO:0000256" key="2">
    <source>
        <dbReference type="ARBA" id="ARBA00023125"/>
    </source>
</evidence>
<dbReference type="PANTHER" id="PTHR33204">
    <property type="entry name" value="TRANSCRIPTIONAL REGULATOR, MARR FAMILY"/>
    <property type="match status" value="1"/>
</dbReference>
<dbReference type="PANTHER" id="PTHR33204:SF29">
    <property type="entry name" value="TRANSCRIPTIONAL REGULATOR"/>
    <property type="match status" value="1"/>
</dbReference>
<feature type="domain" description="HTH hxlR-type" evidence="4">
    <location>
        <begin position="12"/>
        <end position="110"/>
    </location>
</feature>
<keyword evidence="1" id="KW-0805">Transcription regulation</keyword>
<dbReference type="InterPro" id="IPR036390">
    <property type="entry name" value="WH_DNA-bd_sf"/>
</dbReference>
<evidence type="ECO:0000256" key="3">
    <source>
        <dbReference type="ARBA" id="ARBA00023163"/>
    </source>
</evidence>
<dbReference type="AlphaFoldDB" id="A0A0E4FRP0"/>
<proteinExistence type="predicted"/>
<keyword evidence="3" id="KW-0804">Transcription</keyword>
<dbReference type="Proteomes" id="UP000063308">
    <property type="component" value="Chromosome"/>
</dbReference>
<reference evidence="5 6" key="1">
    <citation type="submission" date="2014-11" db="EMBL/GenBank/DDBJ databases">
        <title>Symbiosis island explosion on the genome of extra-slow-growing strains of soybean bradyrhizobia with massive insertion sequences.</title>
        <authorList>
            <person name="Iida T."/>
            <person name="Minamisawa K."/>
        </authorList>
    </citation>
    <scope>NUCLEOTIDE SEQUENCE [LARGE SCALE GENOMIC DNA]</scope>
    <source>
        <strain evidence="5 6">NK6</strain>
    </source>
</reference>
<organism evidence="5 6">
    <name type="scientific">Bradyrhizobium diazoefficiens</name>
    <dbReference type="NCBI Taxonomy" id="1355477"/>
    <lineage>
        <taxon>Bacteria</taxon>
        <taxon>Pseudomonadati</taxon>
        <taxon>Pseudomonadota</taxon>
        <taxon>Alphaproteobacteria</taxon>
        <taxon>Hyphomicrobiales</taxon>
        <taxon>Nitrobacteraceae</taxon>
        <taxon>Bradyrhizobium</taxon>
    </lineage>
</organism>
<evidence type="ECO:0000313" key="5">
    <source>
        <dbReference type="EMBL" id="BAR53209.1"/>
    </source>
</evidence>